<dbReference type="EMBL" id="MU827318">
    <property type="protein sequence ID" value="KAJ7357740.1"/>
    <property type="molecule type" value="Genomic_DNA"/>
</dbReference>
<dbReference type="PROSITE" id="PS51257">
    <property type="entry name" value="PROKAR_LIPOPROTEIN"/>
    <property type="match status" value="1"/>
</dbReference>
<feature type="region of interest" description="Disordered" evidence="1">
    <location>
        <begin position="36"/>
        <end position="78"/>
    </location>
</feature>
<evidence type="ECO:0000256" key="1">
    <source>
        <dbReference type="SAM" id="MobiDB-lite"/>
    </source>
</evidence>
<name>A0A9W9YLZ3_9CNID</name>
<keyword evidence="2" id="KW-1133">Transmembrane helix</keyword>
<evidence type="ECO:0000313" key="4">
    <source>
        <dbReference type="Proteomes" id="UP001163046"/>
    </source>
</evidence>
<reference evidence="3" key="1">
    <citation type="submission" date="2023-01" db="EMBL/GenBank/DDBJ databases">
        <title>Genome assembly of the deep-sea coral Lophelia pertusa.</title>
        <authorList>
            <person name="Herrera S."/>
            <person name="Cordes E."/>
        </authorList>
    </citation>
    <scope>NUCLEOTIDE SEQUENCE</scope>
    <source>
        <strain evidence="3">USNM1676648</strain>
        <tissue evidence="3">Polyp</tissue>
    </source>
</reference>
<gene>
    <name evidence="3" type="ORF">OS493_023213</name>
</gene>
<comment type="caution">
    <text evidence="3">The sequence shown here is derived from an EMBL/GenBank/DDBJ whole genome shotgun (WGS) entry which is preliminary data.</text>
</comment>
<organism evidence="3 4">
    <name type="scientific">Desmophyllum pertusum</name>
    <dbReference type="NCBI Taxonomy" id="174260"/>
    <lineage>
        <taxon>Eukaryota</taxon>
        <taxon>Metazoa</taxon>
        <taxon>Cnidaria</taxon>
        <taxon>Anthozoa</taxon>
        <taxon>Hexacorallia</taxon>
        <taxon>Scleractinia</taxon>
        <taxon>Caryophylliina</taxon>
        <taxon>Caryophylliidae</taxon>
        <taxon>Desmophyllum</taxon>
    </lineage>
</organism>
<feature type="transmembrane region" description="Helical" evidence="2">
    <location>
        <begin position="6"/>
        <end position="29"/>
    </location>
</feature>
<keyword evidence="2" id="KW-0472">Membrane</keyword>
<sequence>MYTRGFIASVIVLSCIVFVLFVVIGVLIWRQRRTVPKNRTTSAGKAFTEDAGQPDSPRDQHVSEPGSYMELHPQGLRRNSHPRLITRHCRTKIKLPDITMWD</sequence>
<evidence type="ECO:0000313" key="3">
    <source>
        <dbReference type="EMBL" id="KAJ7357740.1"/>
    </source>
</evidence>
<accession>A0A9W9YLZ3</accession>
<dbReference type="Proteomes" id="UP001163046">
    <property type="component" value="Unassembled WGS sequence"/>
</dbReference>
<dbReference type="AlphaFoldDB" id="A0A9W9YLZ3"/>
<keyword evidence="2" id="KW-0812">Transmembrane</keyword>
<proteinExistence type="predicted"/>
<keyword evidence="4" id="KW-1185">Reference proteome</keyword>
<protein>
    <submittedName>
        <fullName evidence="3">Uncharacterized protein</fullName>
    </submittedName>
</protein>
<evidence type="ECO:0000256" key="2">
    <source>
        <dbReference type="SAM" id="Phobius"/>
    </source>
</evidence>